<comment type="cofactor">
    <cofactor evidence="1">
        <name>Mg(2+)</name>
        <dbReference type="ChEBI" id="CHEBI:18420"/>
    </cofactor>
</comment>
<name>A0A1I7DB98_9HYPH</name>
<dbReference type="Proteomes" id="UP000183371">
    <property type="component" value="Unassembled WGS sequence"/>
</dbReference>
<dbReference type="CDD" id="cd04664">
    <property type="entry name" value="NUDIX_DHNTPase_like"/>
    <property type="match status" value="1"/>
</dbReference>
<dbReference type="GO" id="GO:0016787">
    <property type="term" value="F:hydrolase activity"/>
    <property type="evidence" value="ECO:0007669"/>
    <property type="project" value="UniProtKB-KW"/>
</dbReference>
<gene>
    <name evidence="4" type="ORF">SAMN05444141_108102</name>
</gene>
<dbReference type="InterPro" id="IPR015797">
    <property type="entry name" value="NUDIX_hydrolase-like_dom_sf"/>
</dbReference>
<dbReference type="InterPro" id="IPR000086">
    <property type="entry name" value="NUDIX_hydrolase_dom"/>
</dbReference>
<dbReference type="AlphaFoldDB" id="A0A1I7DB98"/>
<dbReference type="SUPFAM" id="SSF55811">
    <property type="entry name" value="Nudix"/>
    <property type="match status" value="1"/>
</dbReference>
<evidence type="ECO:0000256" key="1">
    <source>
        <dbReference type="ARBA" id="ARBA00001946"/>
    </source>
</evidence>
<proteinExistence type="predicted"/>
<organism evidence="4 5">
    <name type="scientific">Pseudovibrio denitrificans</name>
    <dbReference type="NCBI Taxonomy" id="258256"/>
    <lineage>
        <taxon>Bacteria</taxon>
        <taxon>Pseudomonadati</taxon>
        <taxon>Pseudomonadota</taxon>
        <taxon>Alphaproteobacteria</taxon>
        <taxon>Hyphomicrobiales</taxon>
        <taxon>Stappiaceae</taxon>
        <taxon>Pseudovibrio</taxon>
    </lineage>
</organism>
<evidence type="ECO:0000256" key="2">
    <source>
        <dbReference type="ARBA" id="ARBA00022801"/>
    </source>
</evidence>
<dbReference type="PANTHER" id="PTHR43736">
    <property type="entry name" value="ADP-RIBOSE PYROPHOSPHATASE"/>
    <property type="match status" value="1"/>
</dbReference>
<dbReference type="PROSITE" id="PS51462">
    <property type="entry name" value="NUDIX"/>
    <property type="match status" value="1"/>
</dbReference>
<keyword evidence="2 4" id="KW-0378">Hydrolase</keyword>
<dbReference type="Pfam" id="PF00293">
    <property type="entry name" value="NUDIX"/>
    <property type="match status" value="1"/>
</dbReference>
<dbReference type="PANTHER" id="PTHR43736:SF1">
    <property type="entry name" value="DIHYDRONEOPTERIN TRIPHOSPHATE DIPHOSPHATASE"/>
    <property type="match status" value="1"/>
</dbReference>
<feature type="domain" description="Nudix hydrolase" evidence="3">
    <location>
        <begin position="6"/>
        <end position="137"/>
    </location>
</feature>
<dbReference type="InterPro" id="IPR020084">
    <property type="entry name" value="NUDIX_hydrolase_CS"/>
</dbReference>
<accession>A0A1I7DB98</accession>
<evidence type="ECO:0000313" key="4">
    <source>
        <dbReference type="EMBL" id="SFU08993.1"/>
    </source>
</evidence>
<evidence type="ECO:0000259" key="3">
    <source>
        <dbReference type="PROSITE" id="PS51462"/>
    </source>
</evidence>
<sequence>MSKVPVFCSAATVFLIDKIIEEPQVLLLRRTKPPVHTWSQISGGIEGDETAWQAMIREVQEETGITLKDLWSADADIHFYVPEQNSFSILPVFVSHVSRNTPVTLNKEHDAYQWFSFADAKALVSFPGQRQILDLIEDEFINRTPTPHLRINLSTSQETKAPDLYARASP</sequence>
<keyword evidence="5" id="KW-1185">Reference proteome</keyword>
<dbReference type="PROSITE" id="PS00893">
    <property type="entry name" value="NUDIX_BOX"/>
    <property type="match status" value="1"/>
</dbReference>
<dbReference type="Gene3D" id="3.90.79.10">
    <property type="entry name" value="Nucleoside Triphosphate Pyrophosphohydrolase"/>
    <property type="match status" value="1"/>
</dbReference>
<dbReference type="EMBL" id="FPBD01000008">
    <property type="protein sequence ID" value="SFU08993.1"/>
    <property type="molecule type" value="Genomic_DNA"/>
</dbReference>
<dbReference type="RefSeq" id="WP_054783694.1">
    <property type="nucleotide sequence ID" value="NZ_FPBD01000008.1"/>
</dbReference>
<evidence type="ECO:0000313" key="5">
    <source>
        <dbReference type="Proteomes" id="UP000183371"/>
    </source>
</evidence>
<reference evidence="5" key="1">
    <citation type="submission" date="2016-10" db="EMBL/GenBank/DDBJ databases">
        <authorList>
            <person name="Varghese N."/>
            <person name="Submissions S."/>
        </authorList>
    </citation>
    <scope>NUCLEOTIDE SEQUENCE [LARGE SCALE GENOMIC DNA]</scope>
    <source>
        <strain evidence="5">DSM 17465</strain>
    </source>
</reference>
<protein>
    <submittedName>
        <fullName evidence="4">dATP pyrophosphohydrolase</fullName>
    </submittedName>
</protein>